<feature type="transmembrane region" description="Helical" evidence="1">
    <location>
        <begin position="132"/>
        <end position="152"/>
    </location>
</feature>
<feature type="transmembrane region" description="Helical" evidence="1">
    <location>
        <begin position="172"/>
        <end position="192"/>
    </location>
</feature>
<feature type="transmembrane region" description="Helical" evidence="1">
    <location>
        <begin position="283"/>
        <end position="306"/>
    </location>
</feature>
<dbReference type="PANTHER" id="PTHR38848:SF3">
    <property type="entry name" value="G-PROTEIN COUPLED RECEPTORS FAMILY 3 PROFILE DOMAIN-CONTAINING PROTEIN"/>
    <property type="match status" value="1"/>
</dbReference>
<feature type="transmembrane region" description="Helical" evidence="1">
    <location>
        <begin position="312"/>
        <end position="337"/>
    </location>
</feature>
<dbReference type="AlphaFoldDB" id="A0A9P4QSY3"/>
<feature type="transmembrane region" description="Helical" evidence="1">
    <location>
        <begin position="100"/>
        <end position="120"/>
    </location>
</feature>
<evidence type="ECO:0000313" key="2">
    <source>
        <dbReference type="EMBL" id="KAF2730327.1"/>
    </source>
</evidence>
<evidence type="ECO:0000256" key="1">
    <source>
        <dbReference type="SAM" id="Phobius"/>
    </source>
</evidence>
<dbReference type="PANTHER" id="PTHR38848">
    <property type="entry name" value="G-PROTEIN COUPLED RECEPTORS FAMILY 3 PROFILE DOMAIN-CONTAINING PROTEIN"/>
    <property type="match status" value="1"/>
</dbReference>
<organism evidence="2 3">
    <name type="scientific">Polyplosphaeria fusca</name>
    <dbReference type="NCBI Taxonomy" id="682080"/>
    <lineage>
        <taxon>Eukaryota</taxon>
        <taxon>Fungi</taxon>
        <taxon>Dikarya</taxon>
        <taxon>Ascomycota</taxon>
        <taxon>Pezizomycotina</taxon>
        <taxon>Dothideomycetes</taxon>
        <taxon>Pleosporomycetidae</taxon>
        <taxon>Pleosporales</taxon>
        <taxon>Tetraplosphaeriaceae</taxon>
        <taxon>Polyplosphaeria</taxon>
    </lineage>
</organism>
<keyword evidence="1" id="KW-1133">Transmembrane helix</keyword>
<dbReference type="EMBL" id="ML996220">
    <property type="protein sequence ID" value="KAF2730327.1"/>
    <property type="molecule type" value="Genomic_DNA"/>
</dbReference>
<keyword evidence="1" id="KW-0812">Transmembrane</keyword>
<gene>
    <name evidence="2" type="ORF">EJ04DRAFT_500684</name>
</gene>
<protein>
    <submittedName>
        <fullName evidence="2">Uncharacterized protein</fullName>
    </submittedName>
</protein>
<dbReference type="Proteomes" id="UP000799444">
    <property type="component" value="Unassembled WGS sequence"/>
</dbReference>
<sequence>MHARRTTNVIVLVYMVGFLGFGSVSGIPMHGGDEEMDMRRQIESRQQETTQHSGETASSRIVAVALCLVYMFLIAIVAGHRLSLSTSTKTKTKWKPTDTLILTLLLLATTHTLTAALLISGLGLSTQPQCHAAIRICIIFYGVGKILIYTLLTERFHIVRAPFTTRSRDPLYLAGTALITLSFGAIIIYELVSPRASIDAEGRCWMGVQRAAGYAVIVVDTVINVLVTGVFVGLLWPVVVERARRHSSAALEGGSEGGSRRSEDIGRKSGGRRVLFRETVKSMLWRNVIGSVLALVGTVANNVVFLTVEGAMRGWICLMICLSDIVWSVLIVSWLTMPMSRNNSPRRNDDWSRTSMLSTSVGITPVRTRERSEGEKAIAFSLGCKDG</sequence>
<comment type="caution">
    <text evidence="2">The sequence shown here is derived from an EMBL/GenBank/DDBJ whole genome shotgun (WGS) entry which is preliminary data.</text>
</comment>
<keyword evidence="1" id="KW-0472">Membrane</keyword>
<proteinExistence type="predicted"/>
<accession>A0A9P4QSY3</accession>
<name>A0A9P4QSY3_9PLEO</name>
<keyword evidence="3" id="KW-1185">Reference proteome</keyword>
<evidence type="ECO:0000313" key="3">
    <source>
        <dbReference type="Proteomes" id="UP000799444"/>
    </source>
</evidence>
<reference evidence="2" key="1">
    <citation type="journal article" date="2020" name="Stud. Mycol.">
        <title>101 Dothideomycetes genomes: a test case for predicting lifestyles and emergence of pathogens.</title>
        <authorList>
            <person name="Haridas S."/>
            <person name="Albert R."/>
            <person name="Binder M."/>
            <person name="Bloem J."/>
            <person name="Labutti K."/>
            <person name="Salamov A."/>
            <person name="Andreopoulos B."/>
            <person name="Baker S."/>
            <person name="Barry K."/>
            <person name="Bills G."/>
            <person name="Bluhm B."/>
            <person name="Cannon C."/>
            <person name="Castanera R."/>
            <person name="Culley D."/>
            <person name="Daum C."/>
            <person name="Ezra D."/>
            <person name="Gonzalez J."/>
            <person name="Henrissat B."/>
            <person name="Kuo A."/>
            <person name="Liang C."/>
            <person name="Lipzen A."/>
            <person name="Lutzoni F."/>
            <person name="Magnuson J."/>
            <person name="Mondo S."/>
            <person name="Nolan M."/>
            <person name="Ohm R."/>
            <person name="Pangilinan J."/>
            <person name="Park H.-J."/>
            <person name="Ramirez L."/>
            <person name="Alfaro M."/>
            <person name="Sun H."/>
            <person name="Tritt A."/>
            <person name="Yoshinaga Y."/>
            <person name="Zwiers L.-H."/>
            <person name="Turgeon B."/>
            <person name="Goodwin S."/>
            <person name="Spatafora J."/>
            <person name="Crous P."/>
            <person name="Grigoriev I."/>
        </authorList>
    </citation>
    <scope>NUCLEOTIDE SEQUENCE</scope>
    <source>
        <strain evidence="2">CBS 125425</strain>
    </source>
</reference>
<feature type="transmembrane region" description="Helical" evidence="1">
    <location>
        <begin position="9"/>
        <end position="29"/>
    </location>
</feature>
<dbReference type="OrthoDB" id="3210850at2759"/>
<feature type="transmembrane region" description="Helical" evidence="1">
    <location>
        <begin position="212"/>
        <end position="236"/>
    </location>
</feature>
<feature type="transmembrane region" description="Helical" evidence="1">
    <location>
        <begin position="61"/>
        <end position="79"/>
    </location>
</feature>